<dbReference type="Gene3D" id="1.10.630.10">
    <property type="entry name" value="Cytochrome P450"/>
    <property type="match status" value="1"/>
</dbReference>
<dbReference type="EMBL" id="KN822980">
    <property type="protein sequence ID" value="KIO29648.1"/>
    <property type="molecule type" value="Genomic_DNA"/>
</dbReference>
<comment type="cofactor">
    <cofactor evidence="1 9">
        <name>heme</name>
        <dbReference type="ChEBI" id="CHEBI:30413"/>
    </cofactor>
</comment>
<dbReference type="PANTHER" id="PTHR46300:SF7">
    <property type="entry name" value="P450, PUTATIVE (EUROFUNG)-RELATED"/>
    <property type="match status" value="1"/>
</dbReference>
<dbReference type="PRINTS" id="PR00385">
    <property type="entry name" value="P450"/>
</dbReference>
<proteinExistence type="inferred from homology"/>
<organism evidence="12 13">
    <name type="scientific">Tulasnella calospora MUT 4182</name>
    <dbReference type="NCBI Taxonomy" id="1051891"/>
    <lineage>
        <taxon>Eukaryota</taxon>
        <taxon>Fungi</taxon>
        <taxon>Dikarya</taxon>
        <taxon>Basidiomycota</taxon>
        <taxon>Agaricomycotina</taxon>
        <taxon>Agaricomycetes</taxon>
        <taxon>Cantharellales</taxon>
        <taxon>Tulasnellaceae</taxon>
        <taxon>Tulasnella</taxon>
    </lineage>
</organism>
<comment type="pathway">
    <text evidence="2">Secondary metabolite biosynthesis.</text>
</comment>
<evidence type="ECO:0000256" key="3">
    <source>
        <dbReference type="ARBA" id="ARBA00010617"/>
    </source>
</evidence>
<dbReference type="AlphaFoldDB" id="A0A0C3L706"/>
<keyword evidence="8 10" id="KW-0503">Monooxygenase</keyword>
<reference evidence="13" key="2">
    <citation type="submission" date="2015-01" db="EMBL/GenBank/DDBJ databases">
        <title>Evolutionary Origins and Diversification of the Mycorrhizal Mutualists.</title>
        <authorList>
            <consortium name="DOE Joint Genome Institute"/>
            <consortium name="Mycorrhizal Genomics Consortium"/>
            <person name="Kohler A."/>
            <person name="Kuo A."/>
            <person name="Nagy L.G."/>
            <person name="Floudas D."/>
            <person name="Copeland A."/>
            <person name="Barry K.W."/>
            <person name="Cichocki N."/>
            <person name="Veneault-Fourrey C."/>
            <person name="LaButti K."/>
            <person name="Lindquist E.A."/>
            <person name="Lipzen A."/>
            <person name="Lundell T."/>
            <person name="Morin E."/>
            <person name="Murat C."/>
            <person name="Riley R."/>
            <person name="Ohm R."/>
            <person name="Sun H."/>
            <person name="Tunlid A."/>
            <person name="Henrissat B."/>
            <person name="Grigoriev I.V."/>
            <person name="Hibbett D.S."/>
            <person name="Martin F."/>
        </authorList>
    </citation>
    <scope>NUCLEOTIDE SEQUENCE [LARGE SCALE GENOMIC DNA]</scope>
    <source>
        <strain evidence="13">MUT 4182</strain>
    </source>
</reference>
<dbReference type="GO" id="GO:0005506">
    <property type="term" value="F:iron ion binding"/>
    <property type="evidence" value="ECO:0007669"/>
    <property type="project" value="InterPro"/>
</dbReference>
<protein>
    <recommendedName>
        <fullName evidence="14">Cytochrome P450</fullName>
    </recommendedName>
</protein>
<accession>A0A0C3L706</accession>
<evidence type="ECO:0000256" key="4">
    <source>
        <dbReference type="ARBA" id="ARBA00022617"/>
    </source>
</evidence>
<dbReference type="InterPro" id="IPR002401">
    <property type="entry name" value="Cyt_P450_E_grp-I"/>
</dbReference>
<dbReference type="GO" id="GO:0004497">
    <property type="term" value="F:monooxygenase activity"/>
    <property type="evidence" value="ECO:0007669"/>
    <property type="project" value="UniProtKB-KW"/>
</dbReference>
<evidence type="ECO:0000256" key="2">
    <source>
        <dbReference type="ARBA" id="ARBA00005179"/>
    </source>
</evidence>
<name>A0A0C3L706_9AGAM</name>
<dbReference type="SUPFAM" id="SSF48264">
    <property type="entry name" value="Cytochrome P450"/>
    <property type="match status" value="1"/>
</dbReference>
<comment type="similarity">
    <text evidence="3 10">Belongs to the cytochrome P450 family.</text>
</comment>
<keyword evidence="11" id="KW-1133">Transmembrane helix</keyword>
<evidence type="ECO:0000256" key="8">
    <source>
        <dbReference type="ARBA" id="ARBA00023033"/>
    </source>
</evidence>
<dbReference type="STRING" id="1051891.A0A0C3L706"/>
<keyword evidence="5 9" id="KW-0479">Metal-binding</keyword>
<feature type="transmembrane region" description="Helical" evidence="11">
    <location>
        <begin position="12"/>
        <end position="30"/>
    </location>
</feature>
<feature type="binding site" description="axial binding residue" evidence="9">
    <location>
        <position position="450"/>
    </location>
    <ligand>
        <name>heme</name>
        <dbReference type="ChEBI" id="CHEBI:30413"/>
    </ligand>
    <ligandPart>
        <name>Fe</name>
        <dbReference type="ChEBI" id="CHEBI:18248"/>
    </ligandPart>
</feature>
<keyword evidence="11" id="KW-0472">Membrane</keyword>
<dbReference type="InterPro" id="IPR036396">
    <property type="entry name" value="Cyt_P450_sf"/>
</dbReference>
<dbReference type="InterPro" id="IPR017972">
    <property type="entry name" value="Cyt_P450_CS"/>
</dbReference>
<evidence type="ECO:0008006" key="14">
    <source>
        <dbReference type="Google" id="ProtNLM"/>
    </source>
</evidence>
<dbReference type="InterPro" id="IPR001128">
    <property type="entry name" value="Cyt_P450"/>
</dbReference>
<evidence type="ECO:0000256" key="5">
    <source>
        <dbReference type="ARBA" id="ARBA00022723"/>
    </source>
</evidence>
<dbReference type="Pfam" id="PF00067">
    <property type="entry name" value="p450"/>
    <property type="match status" value="1"/>
</dbReference>
<reference evidence="12 13" key="1">
    <citation type="submission" date="2014-04" db="EMBL/GenBank/DDBJ databases">
        <authorList>
            <consortium name="DOE Joint Genome Institute"/>
            <person name="Kuo A."/>
            <person name="Girlanda M."/>
            <person name="Perotto S."/>
            <person name="Kohler A."/>
            <person name="Nagy L.G."/>
            <person name="Floudas D."/>
            <person name="Copeland A."/>
            <person name="Barry K.W."/>
            <person name="Cichocki N."/>
            <person name="Veneault-Fourrey C."/>
            <person name="LaButti K."/>
            <person name="Lindquist E.A."/>
            <person name="Lipzen A."/>
            <person name="Lundell T."/>
            <person name="Morin E."/>
            <person name="Murat C."/>
            <person name="Sun H."/>
            <person name="Tunlid A."/>
            <person name="Henrissat B."/>
            <person name="Grigoriev I.V."/>
            <person name="Hibbett D.S."/>
            <person name="Martin F."/>
            <person name="Nordberg H.P."/>
            <person name="Cantor M.N."/>
            <person name="Hua S.X."/>
        </authorList>
    </citation>
    <scope>NUCLEOTIDE SEQUENCE [LARGE SCALE GENOMIC DNA]</scope>
    <source>
        <strain evidence="12 13">MUT 4182</strain>
    </source>
</reference>
<dbReference type="Proteomes" id="UP000054248">
    <property type="component" value="Unassembled WGS sequence"/>
</dbReference>
<gene>
    <name evidence="12" type="ORF">M407DRAFT_21235</name>
</gene>
<dbReference type="CDD" id="cd11065">
    <property type="entry name" value="CYP64-like"/>
    <property type="match status" value="1"/>
</dbReference>
<dbReference type="OrthoDB" id="2789670at2759"/>
<dbReference type="HOGENOM" id="CLU_001570_2_3_1"/>
<evidence type="ECO:0000313" key="13">
    <source>
        <dbReference type="Proteomes" id="UP000054248"/>
    </source>
</evidence>
<keyword evidence="6 10" id="KW-0560">Oxidoreductase</keyword>
<keyword evidence="7 9" id="KW-0408">Iron</keyword>
<evidence type="ECO:0000256" key="9">
    <source>
        <dbReference type="PIRSR" id="PIRSR602401-1"/>
    </source>
</evidence>
<keyword evidence="11" id="KW-0812">Transmembrane</keyword>
<dbReference type="GO" id="GO:0020037">
    <property type="term" value="F:heme binding"/>
    <property type="evidence" value="ECO:0007669"/>
    <property type="project" value="InterPro"/>
</dbReference>
<evidence type="ECO:0000256" key="11">
    <source>
        <dbReference type="SAM" id="Phobius"/>
    </source>
</evidence>
<dbReference type="PANTHER" id="PTHR46300">
    <property type="entry name" value="P450, PUTATIVE (EUROFUNG)-RELATED-RELATED"/>
    <property type="match status" value="1"/>
</dbReference>
<sequence>MASHLPDTLASNGLAITGAALALLLLGRYWTSVKRLPYPPGPRPLPLLGNLLDVPNSRFALTWTKLAEKYGPLTFLTVPGQHVLIISSVEAAKDLLEKRGSIYMDRPRFVMVGELVGLEYLTTLSRSSPTWKKHRSLLKHTLSAQVVKRDYSAHMTKKAEQYLHYLSTRPEEFLKDLNKVMAENILELTYGRRDDEEGRDYVKLNSYVMETSIRAIEGYIVDFVPALRHLPSWLPGMQFKRDAAKWKQEIEEVRRATFERAKRSVVSGDAEHVSAYMLNNLRDLYHKHEESGDTEALEEGEMAINATGFSFFIAGVDTTQFTAHGILLAMILFPSVQEKAQAEIDRVVGRDRLPTFNDQQDLPYLHAVVLEALRWGPSVPSGLARRSLSDDVYNGYLIPEGTTIIFNTWGMSRNTQYYKNPSTFDPERHLKPNPELDPREFVFGFGRRICPGNELAFQTLWIMAASILWAFKLKRVEGDPTPLDDDVDRFNFDFLSSPVPFKCQIIPRADDLKDKFSHSF</sequence>
<dbReference type="InterPro" id="IPR050364">
    <property type="entry name" value="Cytochrome_P450_fung"/>
</dbReference>
<evidence type="ECO:0000313" key="12">
    <source>
        <dbReference type="EMBL" id="KIO29648.1"/>
    </source>
</evidence>
<dbReference type="PROSITE" id="PS00086">
    <property type="entry name" value="CYTOCHROME_P450"/>
    <property type="match status" value="1"/>
</dbReference>
<dbReference type="PRINTS" id="PR00463">
    <property type="entry name" value="EP450I"/>
</dbReference>
<evidence type="ECO:0000256" key="6">
    <source>
        <dbReference type="ARBA" id="ARBA00023002"/>
    </source>
</evidence>
<keyword evidence="13" id="KW-1185">Reference proteome</keyword>
<keyword evidence="4 9" id="KW-0349">Heme</keyword>
<evidence type="ECO:0000256" key="10">
    <source>
        <dbReference type="RuleBase" id="RU000461"/>
    </source>
</evidence>
<evidence type="ECO:0000256" key="1">
    <source>
        <dbReference type="ARBA" id="ARBA00001971"/>
    </source>
</evidence>
<dbReference type="GO" id="GO:0016705">
    <property type="term" value="F:oxidoreductase activity, acting on paired donors, with incorporation or reduction of molecular oxygen"/>
    <property type="evidence" value="ECO:0007669"/>
    <property type="project" value="InterPro"/>
</dbReference>
<evidence type="ECO:0000256" key="7">
    <source>
        <dbReference type="ARBA" id="ARBA00023004"/>
    </source>
</evidence>